<protein>
    <submittedName>
        <fullName evidence="1">Uncharacterized protein</fullName>
    </submittedName>
</protein>
<comment type="caution">
    <text evidence="1">The sequence shown here is derived from an EMBL/GenBank/DDBJ whole genome shotgun (WGS) entry which is preliminary data.</text>
</comment>
<reference evidence="1 2" key="1">
    <citation type="submission" date="2018-03" db="EMBL/GenBank/DDBJ databases">
        <title>The draft genome of Mesorhizobium sp. 6GN-30.</title>
        <authorList>
            <person name="Liu L."/>
            <person name="Li L."/>
            <person name="Wang T."/>
            <person name="Zhang X."/>
            <person name="Liang L."/>
        </authorList>
    </citation>
    <scope>NUCLEOTIDE SEQUENCE [LARGE SCALE GENOMIC DNA]</scope>
    <source>
        <strain evidence="1 2">6GN30</strain>
    </source>
</reference>
<keyword evidence="2" id="KW-1185">Reference proteome</keyword>
<sequence length="122" mass="13398">MIGLDTNVLVAWLVQGQRRIVLPSTQYRVSHVALLELEWVLSNKFGYPKDTVVAMLRRLVAVSNIELDRPEVVMAVLDDHELGGADFGDFLIARDNLAAGCTSTLTLDAKAARKTGFTLARS</sequence>
<organism evidence="1 2">
    <name type="scientific">Kumtagia ephedrae</name>
    <dbReference type="NCBI Taxonomy" id="2116701"/>
    <lineage>
        <taxon>Bacteria</taxon>
        <taxon>Pseudomonadati</taxon>
        <taxon>Pseudomonadota</taxon>
        <taxon>Alphaproteobacteria</taxon>
        <taxon>Hyphomicrobiales</taxon>
        <taxon>Phyllobacteriaceae</taxon>
        <taxon>Kumtagia</taxon>
    </lineage>
</organism>
<accession>A0A2P7S1J4</accession>
<dbReference type="Proteomes" id="UP000241229">
    <property type="component" value="Unassembled WGS sequence"/>
</dbReference>
<dbReference type="AlphaFoldDB" id="A0A2P7S1J4"/>
<dbReference type="InterPro" id="IPR029060">
    <property type="entry name" value="PIN-like_dom_sf"/>
</dbReference>
<evidence type="ECO:0000313" key="1">
    <source>
        <dbReference type="EMBL" id="PSJ56316.1"/>
    </source>
</evidence>
<evidence type="ECO:0000313" key="2">
    <source>
        <dbReference type="Proteomes" id="UP000241229"/>
    </source>
</evidence>
<dbReference type="SUPFAM" id="SSF88723">
    <property type="entry name" value="PIN domain-like"/>
    <property type="match status" value="1"/>
</dbReference>
<gene>
    <name evidence="1" type="ORF">C7I84_20810</name>
</gene>
<proteinExistence type="predicted"/>
<dbReference type="RefSeq" id="WP_106774144.1">
    <property type="nucleotide sequence ID" value="NZ_PXYK01000022.1"/>
</dbReference>
<name>A0A2P7S1J4_9HYPH</name>
<dbReference type="OrthoDB" id="3175275at2"/>
<dbReference type="EMBL" id="PXYK01000022">
    <property type="protein sequence ID" value="PSJ56316.1"/>
    <property type="molecule type" value="Genomic_DNA"/>
</dbReference>